<dbReference type="EC" id="2.1.3.3" evidence="4 8"/>
<accession>A0A917LJA0</accession>
<dbReference type="PRINTS" id="PR00100">
    <property type="entry name" value="AOTCASE"/>
</dbReference>
<feature type="binding site" evidence="8">
    <location>
        <position position="240"/>
    </location>
    <ligand>
        <name>L-ornithine</name>
        <dbReference type="ChEBI" id="CHEBI:46911"/>
    </ligand>
</feature>
<dbReference type="GO" id="GO:0042450">
    <property type="term" value="P:L-arginine biosynthetic process via ornithine"/>
    <property type="evidence" value="ECO:0007669"/>
    <property type="project" value="UniProtKB-UniRule"/>
</dbReference>
<dbReference type="NCBIfam" id="TIGR00658">
    <property type="entry name" value="orni_carb_tr"/>
    <property type="match status" value="1"/>
</dbReference>
<comment type="caution">
    <text evidence="11">The sequence shown here is derived from an EMBL/GenBank/DDBJ whole genome shotgun (WGS) entry which is preliminary data.</text>
</comment>
<comment type="pathway">
    <text evidence="2">Amino-acid biosynthesis; L-arginine biosynthesis; L-arginine from L-ornithine and carbamoyl phosphate: step 1/3.</text>
</comment>
<dbReference type="FunFam" id="3.40.50.1370:FF:000008">
    <property type="entry name" value="Ornithine carbamoyltransferase"/>
    <property type="match status" value="1"/>
</dbReference>
<dbReference type="InterPro" id="IPR024904">
    <property type="entry name" value="OTCase_ArgI"/>
</dbReference>
<gene>
    <name evidence="11" type="primary">argF</name>
    <name evidence="11" type="ORF">GCM10007425_25340</name>
</gene>
<comment type="similarity">
    <text evidence="3 8">Belongs to the aspartate/ornithine carbamoyltransferase superfamily. OTCase family.</text>
</comment>
<comment type="subcellular location">
    <subcellularLocation>
        <location evidence="8">Cytoplasm</location>
    </subcellularLocation>
</comment>
<evidence type="ECO:0000313" key="12">
    <source>
        <dbReference type="Proteomes" id="UP000616608"/>
    </source>
</evidence>
<reference evidence="11" key="1">
    <citation type="journal article" date="2014" name="Int. J. Syst. Evol. Microbiol.">
        <title>Complete genome sequence of Corynebacterium casei LMG S-19264T (=DSM 44701T), isolated from a smear-ripened cheese.</title>
        <authorList>
            <consortium name="US DOE Joint Genome Institute (JGI-PGF)"/>
            <person name="Walter F."/>
            <person name="Albersmeier A."/>
            <person name="Kalinowski J."/>
            <person name="Ruckert C."/>
        </authorList>
    </citation>
    <scope>NUCLEOTIDE SEQUENCE</scope>
    <source>
        <strain evidence="11">CGMCC 1.15760</strain>
    </source>
</reference>
<evidence type="ECO:0000259" key="9">
    <source>
        <dbReference type="Pfam" id="PF00185"/>
    </source>
</evidence>
<evidence type="ECO:0000313" key="11">
    <source>
        <dbReference type="EMBL" id="GGG29657.1"/>
    </source>
</evidence>
<keyword evidence="6 8" id="KW-0808">Transferase</keyword>
<dbReference type="Proteomes" id="UP000616608">
    <property type="component" value="Unassembled WGS sequence"/>
</dbReference>
<evidence type="ECO:0000256" key="1">
    <source>
        <dbReference type="ARBA" id="ARBA00003822"/>
    </source>
</evidence>
<evidence type="ECO:0000256" key="8">
    <source>
        <dbReference type="HAMAP-Rule" id="MF_01109"/>
    </source>
</evidence>
<dbReference type="NCBIfam" id="NF001986">
    <property type="entry name" value="PRK00779.1"/>
    <property type="match status" value="1"/>
</dbReference>
<feature type="binding site" evidence="8">
    <location>
        <begin position="145"/>
        <end position="148"/>
    </location>
    <ligand>
        <name>carbamoyl phosphate</name>
        <dbReference type="ChEBI" id="CHEBI:58228"/>
    </ligand>
</feature>
<feature type="binding site" evidence="8">
    <location>
        <position position="94"/>
    </location>
    <ligand>
        <name>carbamoyl phosphate</name>
        <dbReference type="ChEBI" id="CHEBI:58228"/>
    </ligand>
</feature>
<dbReference type="AlphaFoldDB" id="A0A917LJA0"/>
<feature type="domain" description="Aspartate/ornithine carbamoyltransferase Asp/Orn-binding" evidence="9">
    <location>
        <begin position="164"/>
        <end position="318"/>
    </location>
</feature>
<dbReference type="GO" id="GO:0016597">
    <property type="term" value="F:amino acid binding"/>
    <property type="evidence" value="ECO:0007669"/>
    <property type="project" value="InterPro"/>
</dbReference>
<dbReference type="Gene3D" id="3.40.50.1370">
    <property type="entry name" value="Aspartate/ornithine carbamoyltransferase"/>
    <property type="match status" value="2"/>
</dbReference>
<evidence type="ECO:0000256" key="5">
    <source>
        <dbReference type="ARBA" id="ARBA00016634"/>
    </source>
</evidence>
<evidence type="ECO:0000259" key="10">
    <source>
        <dbReference type="Pfam" id="PF02729"/>
    </source>
</evidence>
<dbReference type="EMBL" id="BMJT01000009">
    <property type="protein sequence ID" value="GGG29657.1"/>
    <property type="molecule type" value="Genomic_DNA"/>
</dbReference>
<dbReference type="InterPro" id="IPR006132">
    <property type="entry name" value="Asp/Orn_carbamoyltranf_P-bd"/>
</dbReference>
<sequence>MKLLEEVQLKIVKSLQGKDLLTLLDYTSEEVQQLVELSTQLKTITKAGKCPRLLEGKTLGMIFEKHSTRTRISFEVGMNQLGGKGMFMHARDLQIGRGESIYDTGHVLSGYLDGIMIRANSHEMVKELAEHASIPVVNGLTDIYHPCQALADLETIAENKGELKGLKIAYIGDGNNVAHSLVVGAAHVGAHIVVATPVGYECDETIIEEAQEIAASNDSTVVVTNDAVLAATDADVIYTDVWTSMGQEDETTKRLADFKDYQINDALVAHAKKDYMFLHCLPAHREEEVASSVIDGPNSYIFEQAENRLHAQKAVLVSVLQ</sequence>
<organism evidence="11 12">
    <name type="scientific">Lysinibacillus alkalisoli</name>
    <dbReference type="NCBI Taxonomy" id="1911548"/>
    <lineage>
        <taxon>Bacteria</taxon>
        <taxon>Bacillati</taxon>
        <taxon>Bacillota</taxon>
        <taxon>Bacilli</taxon>
        <taxon>Bacillales</taxon>
        <taxon>Bacillaceae</taxon>
        <taxon>Lysinibacillus</taxon>
    </lineage>
</organism>
<comment type="function">
    <text evidence="1">Reversibly catalyzes the transfer of the carbamoyl group from carbamoyl phosphate (CP) to the N(epsilon) atom of ornithine (ORN) to produce L-citrulline.</text>
</comment>
<feature type="binding site" evidence="8">
    <location>
        <position position="118"/>
    </location>
    <ligand>
        <name>carbamoyl phosphate</name>
        <dbReference type="ChEBI" id="CHEBI:58228"/>
    </ligand>
</feature>
<feature type="binding site" evidence="8">
    <location>
        <position position="176"/>
    </location>
    <ligand>
        <name>L-ornithine</name>
        <dbReference type="ChEBI" id="CHEBI:46911"/>
    </ligand>
</feature>
<name>A0A917LJA0_9BACI</name>
<feature type="binding site" evidence="8">
    <location>
        <position position="308"/>
    </location>
    <ligand>
        <name>carbamoyl phosphate</name>
        <dbReference type="ChEBI" id="CHEBI:58228"/>
    </ligand>
</feature>
<dbReference type="GO" id="GO:0005737">
    <property type="term" value="C:cytoplasm"/>
    <property type="evidence" value="ECO:0007669"/>
    <property type="project" value="UniProtKB-SubCell"/>
</dbReference>
<dbReference type="RefSeq" id="WP_188615434.1">
    <property type="nucleotide sequence ID" value="NZ_BMJT01000009.1"/>
</dbReference>
<evidence type="ECO:0000256" key="2">
    <source>
        <dbReference type="ARBA" id="ARBA00004975"/>
    </source>
</evidence>
<feature type="binding site" evidence="8">
    <location>
        <begin position="244"/>
        <end position="245"/>
    </location>
    <ligand>
        <name>L-ornithine</name>
        <dbReference type="ChEBI" id="CHEBI:46911"/>
    </ligand>
</feature>
<dbReference type="InterPro" id="IPR006130">
    <property type="entry name" value="Asp/Orn_carbamoylTrfase"/>
</dbReference>
<dbReference type="PANTHER" id="PTHR45753">
    <property type="entry name" value="ORNITHINE CARBAMOYLTRANSFERASE, MITOCHONDRIAL"/>
    <property type="match status" value="1"/>
</dbReference>
<dbReference type="InterPro" id="IPR036901">
    <property type="entry name" value="Asp/Orn_carbamoylTrfase_sf"/>
</dbReference>
<feature type="domain" description="Aspartate/ornithine carbamoyltransferase carbamoyl-P binding" evidence="10">
    <location>
        <begin position="18"/>
        <end position="158"/>
    </location>
</feature>
<evidence type="ECO:0000256" key="7">
    <source>
        <dbReference type="ARBA" id="ARBA00048772"/>
    </source>
</evidence>
<dbReference type="PROSITE" id="PS00097">
    <property type="entry name" value="CARBAMOYLTRANSFERASE"/>
    <property type="match status" value="1"/>
</dbReference>
<dbReference type="InterPro" id="IPR006131">
    <property type="entry name" value="Asp_carbamoyltransf_Asp/Orn-bd"/>
</dbReference>
<dbReference type="PRINTS" id="PR00102">
    <property type="entry name" value="OTCASE"/>
</dbReference>
<reference evidence="11" key="2">
    <citation type="submission" date="2020-09" db="EMBL/GenBank/DDBJ databases">
        <authorList>
            <person name="Sun Q."/>
            <person name="Zhou Y."/>
        </authorList>
    </citation>
    <scope>NUCLEOTIDE SEQUENCE</scope>
    <source>
        <strain evidence="11">CGMCC 1.15760</strain>
    </source>
</reference>
<feature type="binding site" evidence="8">
    <location>
        <begin position="67"/>
        <end position="70"/>
    </location>
    <ligand>
        <name>carbamoyl phosphate</name>
        <dbReference type="ChEBI" id="CHEBI:58228"/>
    </ligand>
</feature>
<dbReference type="GO" id="GO:0019240">
    <property type="term" value="P:citrulline biosynthetic process"/>
    <property type="evidence" value="ECO:0007669"/>
    <property type="project" value="TreeGrafter"/>
</dbReference>
<comment type="catalytic activity">
    <reaction evidence="7 8">
        <text>carbamoyl phosphate + L-ornithine = L-citrulline + phosphate + H(+)</text>
        <dbReference type="Rhea" id="RHEA:19513"/>
        <dbReference type="ChEBI" id="CHEBI:15378"/>
        <dbReference type="ChEBI" id="CHEBI:43474"/>
        <dbReference type="ChEBI" id="CHEBI:46911"/>
        <dbReference type="ChEBI" id="CHEBI:57743"/>
        <dbReference type="ChEBI" id="CHEBI:58228"/>
        <dbReference type="EC" id="2.1.3.3"/>
    </reaction>
</comment>
<protein>
    <recommendedName>
        <fullName evidence="5 8">Ornithine carbamoyltransferase</fullName>
        <shortName evidence="8">OTCase</shortName>
        <ecNumber evidence="4 8">2.1.3.3</ecNumber>
    </recommendedName>
</protein>
<dbReference type="HAMAP" id="MF_01109">
    <property type="entry name" value="OTCase"/>
    <property type="match status" value="1"/>
</dbReference>
<feature type="binding site" evidence="8">
    <location>
        <begin position="280"/>
        <end position="281"/>
    </location>
    <ligand>
        <name>carbamoyl phosphate</name>
        <dbReference type="ChEBI" id="CHEBI:58228"/>
    </ligand>
</feature>
<dbReference type="Pfam" id="PF00185">
    <property type="entry name" value="OTCace"/>
    <property type="match status" value="1"/>
</dbReference>
<dbReference type="Pfam" id="PF02729">
    <property type="entry name" value="OTCace_N"/>
    <property type="match status" value="1"/>
</dbReference>
<evidence type="ECO:0000256" key="3">
    <source>
        <dbReference type="ARBA" id="ARBA00007805"/>
    </source>
</evidence>
<keyword evidence="8" id="KW-0963">Cytoplasm</keyword>
<proteinExistence type="inferred from homology"/>
<dbReference type="PANTHER" id="PTHR45753:SF3">
    <property type="entry name" value="ORNITHINE TRANSCARBAMYLASE, MITOCHONDRIAL"/>
    <property type="match status" value="1"/>
</dbReference>
<keyword evidence="12" id="KW-1185">Reference proteome</keyword>
<dbReference type="GO" id="GO:0004585">
    <property type="term" value="F:ornithine carbamoyltransferase activity"/>
    <property type="evidence" value="ECO:0007669"/>
    <property type="project" value="UniProtKB-UniRule"/>
</dbReference>
<evidence type="ECO:0000256" key="4">
    <source>
        <dbReference type="ARBA" id="ARBA00013007"/>
    </source>
</evidence>
<dbReference type="InterPro" id="IPR002292">
    <property type="entry name" value="Orn/put_carbamltrans"/>
</dbReference>
<dbReference type="SUPFAM" id="SSF53671">
    <property type="entry name" value="Aspartate/ornithine carbamoyltransferase"/>
    <property type="match status" value="1"/>
</dbReference>
<evidence type="ECO:0000256" key="6">
    <source>
        <dbReference type="ARBA" id="ARBA00022679"/>
    </source>
</evidence>